<protein>
    <submittedName>
        <fullName evidence="1">Uncharacterized protein</fullName>
    </submittedName>
</protein>
<dbReference type="RefSeq" id="WP_015470765.1">
    <property type="nucleotide sequence ID" value="NC_020813.1"/>
</dbReference>
<dbReference type="AlphaFoldDB" id="M4VCR0"/>
<organism evidence="1 2">
    <name type="scientific">Pseudobdellovibrio exovorus JSS</name>
    <dbReference type="NCBI Taxonomy" id="1184267"/>
    <lineage>
        <taxon>Bacteria</taxon>
        <taxon>Pseudomonadati</taxon>
        <taxon>Bdellovibrionota</taxon>
        <taxon>Bdellovibrionia</taxon>
        <taxon>Bdellovibrionales</taxon>
        <taxon>Pseudobdellovibrionaceae</taxon>
        <taxon>Pseudobdellovibrio</taxon>
    </lineage>
</organism>
<dbReference type="KEGG" id="bex:A11Q_2059"/>
<proteinExistence type="predicted"/>
<keyword evidence="2" id="KW-1185">Reference proteome</keyword>
<dbReference type="HOGENOM" id="CLU_404237_0_0_7"/>
<dbReference type="EMBL" id="CP003537">
    <property type="protein sequence ID" value="AGH96275.1"/>
    <property type="molecule type" value="Genomic_DNA"/>
</dbReference>
<accession>M4VCR0</accession>
<reference evidence="1 2" key="1">
    <citation type="journal article" date="2013" name="ISME J.">
        <title>By their genes ye shall know them: genomic signatures of predatory bacteria.</title>
        <authorList>
            <person name="Pasternak Z."/>
            <person name="Pietrokovski S."/>
            <person name="Rotem O."/>
            <person name="Gophna U."/>
            <person name="Lurie-Weinberger M.N."/>
            <person name="Jurkevitch E."/>
        </authorList>
    </citation>
    <scope>NUCLEOTIDE SEQUENCE [LARGE SCALE GENOMIC DNA]</scope>
    <source>
        <strain evidence="1 2">JSS</strain>
    </source>
</reference>
<evidence type="ECO:0000313" key="2">
    <source>
        <dbReference type="Proteomes" id="UP000012040"/>
    </source>
</evidence>
<name>M4VCR0_9BACT</name>
<dbReference type="Proteomes" id="UP000012040">
    <property type="component" value="Chromosome"/>
</dbReference>
<gene>
    <name evidence="1" type="ORF">A11Q_2059</name>
</gene>
<evidence type="ECO:0000313" key="1">
    <source>
        <dbReference type="EMBL" id="AGH96275.1"/>
    </source>
</evidence>
<dbReference type="STRING" id="1184267.A11Q_2059"/>
<dbReference type="PATRIC" id="fig|1184267.3.peg.2084"/>
<sequence>MKRAINALMTTTLLLAQTAWSEDGTISRIRESVGAKLREADIRAGVDFFDLGFDLGDVLHASTGLEYQYILDPDSGRYLRQDRWKDKVRVRVGAGLVADREVSRQLTYGRYHTDWKTAATNIMFSPYNLKNLNSSVLQNSMRAGDMASITLNKATFLGLDLHDGTRSTPASGGVRAGKIFSGKITVKILKEADGKITLNFANADENAVQLAGSVSINIVPGLLRLKLLSIEHNARLRGTADLATFTYDLSNPTATAALDKILQSFDEISILQDERLLREGISLDNELAKGLIDVVASDEASTAANSGVIKTQNVSNNIVSGQRTRVRFRLIPNFIQSNTDSLQSMNLVNMNMGTSQLRAGQYLVGYRSETKRQNRSRIQSISSVVYQPSVLLTDNSQARGYRGLDDLVGISYHTEARRHQNVKELLTYAKLCNAGILQCGRDIQTTVVADDSAEARQLDNISNVYSNYFFAKGLFVKIKERMNWDQSSQNQKQEAIKQTIRPLVTQFVVDRVDERTNSLSNLIYDALEHGCYSNLIGISAREQRSGFFKRIAERLWGECNTSIYDLAHDSDTNIRNNIPALLIALYNPTIFGDASNPYVKASAETKADLAKYFAVSINTRYQVSETMERTVNGLEFGLSNAQAGQVMEFSNLIDTWQQQSNNTLTFADRQRMLRAGAGQQ</sequence>